<evidence type="ECO:0000256" key="1">
    <source>
        <dbReference type="ARBA" id="ARBA00005417"/>
    </source>
</evidence>
<name>A0A917MJH4_9HYPH</name>
<proteinExistence type="inferred from homology"/>
<dbReference type="GO" id="GO:0016887">
    <property type="term" value="F:ATP hydrolysis activity"/>
    <property type="evidence" value="ECO:0007669"/>
    <property type="project" value="InterPro"/>
</dbReference>
<dbReference type="InterPro" id="IPR003439">
    <property type="entry name" value="ABC_transporter-like_ATP-bd"/>
</dbReference>
<dbReference type="PANTHER" id="PTHR43790">
    <property type="entry name" value="CARBOHYDRATE TRANSPORT ATP-BINDING PROTEIN MG119-RELATED"/>
    <property type="match status" value="1"/>
</dbReference>
<keyword evidence="6" id="KW-0547">Nucleotide-binding</keyword>
<dbReference type="RefSeq" id="WP_188519329.1">
    <property type="nucleotide sequence ID" value="NZ_BMES01000002.1"/>
</dbReference>
<evidence type="ECO:0000313" key="11">
    <source>
        <dbReference type="EMBL" id="GGH29170.1"/>
    </source>
</evidence>
<dbReference type="SUPFAM" id="SSF52540">
    <property type="entry name" value="P-loop containing nucleoside triphosphate hydrolases"/>
    <property type="match status" value="2"/>
</dbReference>
<dbReference type="InterPro" id="IPR017871">
    <property type="entry name" value="ABC_transporter-like_CS"/>
</dbReference>
<evidence type="ECO:0000256" key="2">
    <source>
        <dbReference type="ARBA" id="ARBA00022448"/>
    </source>
</evidence>
<protein>
    <submittedName>
        <fullName evidence="11">Sugar ABC transporter ATP-binding protein</fullName>
    </submittedName>
</protein>
<gene>
    <name evidence="11" type="ORF">GCM10007036_38910</name>
</gene>
<dbReference type="Proteomes" id="UP000603912">
    <property type="component" value="Unassembled WGS sequence"/>
</dbReference>
<dbReference type="CDD" id="cd03215">
    <property type="entry name" value="ABC_Carb_Monos_II"/>
    <property type="match status" value="1"/>
</dbReference>
<feature type="domain" description="ABC transporter" evidence="10">
    <location>
        <begin position="7"/>
        <end position="246"/>
    </location>
</feature>
<evidence type="ECO:0000256" key="3">
    <source>
        <dbReference type="ARBA" id="ARBA00022475"/>
    </source>
</evidence>
<evidence type="ECO:0000256" key="6">
    <source>
        <dbReference type="ARBA" id="ARBA00022741"/>
    </source>
</evidence>
<dbReference type="EMBL" id="BMES01000002">
    <property type="protein sequence ID" value="GGH29170.1"/>
    <property type="molecule type" value="Genomic_DNA"/>
</dbReference>
<evidence type="ECO:0000313" key="12">
    <source>
        <dbReference type="Proteomes" id="UP000603912"/>
    </source>
</evidence>
<organism evidence="11 12">
    <name type="scientific">Alsobacter metallidurans</name>
    <dbReference type="NCBI Taxonomy" id="340221"/>
    <lineage>
        <taxon>Bacteria</taxon>
        <taxon>Pseudomonadati</taxon>
        <taxon>Pseudomonadota</taxon>
        <taxon>Alphaproteobacteria</taxon>
        <taxon>Hyphomicrobiales</taxon>
        <taxon>Alsobacteraceae</taxon>
        <taxon>Alsobacter</taxon>
    </lineage>
</organism>
<keyword evidence="4" id="KW-0762">Sugar transport</keyword>
<dbReference type="SMART" id="SM00382">
    <property type="entry name" value="AAA"/>
    <property type="match status" value="2"/>
</dbReference>
<dbReference type="InterPro" id="IPR003593">
    <property type="entry name" value="AAA+_ATPase"/>
</dbReference>
<evidence type="ECO:0000259" key="10">
    <source>
        <dbReference type="PROSITE" id="PS50893"/>
    </source>
</evidence>
<dbReference type="Pfam" id="PF00005">
    <property type="entry name" value="ABC_tran"/>
    <property type="match status" value="2"/>
</dbReference>
<accession>A0A917MJH4</accession>
<dbReference type="GO" id="GO:0005524">
    <property type="term" value="F:ATP binding"/>
    <property type="evidence" value="ECO:0007669"/>
    <property type="project" value="UniProtKB-KW"/>
</dbReference>
<sequence length="501" mass="52656">METAGELRFERIAKAFGGAQALKGVSLSARRGEVLALLGENGAGKSTLIKILGGIHKADQGAITIDGAPYAHYAPRRGERQAVGFIHQDLGLLEWMTVAENVAMAGGYARRPGWGRLIDWRETTRTAARALALVGCDIDPTTRINALSRTEKSLVAIARALVVDCDYLVLDEPTASLPADEVERLFSAMRRLKAAGVGMIYVSHRLDEVFRIADRVAVLRDGRLVGEGAVADATPQSLVGLIVGRSLDDAFTRPAHPPGAVRVAVRELRTAGAGPVSFEVRDREILGLVGLRGAGQEDVGRALFGATPHAGEITLDGAAPDLSSPVAALRAGVGLIARDRTEESIAPALSIRENAFLNPAAAGRRLLAPLSPAREAEAARALGAEVGLRPNDPTLPIEGLSGGNQQKVVVGRWLATGRRLLIAEDPTAGVDVGAKAEIYRLIAGALERGLAVVVVSTDFEEVAHLCHRALVFNRGRIIRELSGPALAAQALISAASASEAA</sequence>
<reference evidence="11" key="1">
    <citation type="journal article" date="2014" name="Int. J. Syst. Evol. Microbiol.">
        <title>Complete genome sequence of Corynebacterium casei LMG S-19264T (=DSM 44701T), isolated from a smear-ripened cheese.</title>
        <authorList>
            <consortium name="US DOE Joint Genome Institute (JGI-PGF)"/>
            <person name="Walter F."/>
            <person name="Albersmeier A."/>
            <person name="Kalinowski J."/>
            <person name="Ruckert C."/>
        </authorList>
    </citation>
    <scope>NUCLEOTIDE SEQUENCE</scope>
    <source>
        <strain evidence="11">CGMCC 1.12214</strain>
    </source>
</reference>
<keyword evidence="2" id="KW-0813">Transport</keyword>
<keyword evidence="7 11" id="KW-0067">ATP-binding</keyword>
<reference evidence="11" key="2">
    <citation type="submission" date="2020-09" db="EMBL/GenBank/DDBJ databases">
        <authorList>
            <person name="Sun Q."/>
            <person name="Zhou Y."/>
        </authorList>
    </citation>
    <scope>NUCLEOTIDE SEQUENCE</scope>
    <source>
        <strain evidence="11">CGMCC 1.12214</strain>
    </source>
</reference>
<keyword evidence="12" id="KW-1185">Reference proteome</keyword>
<comment type="similarity">
    <text evidence="1">Belongs to the ABC transporter superfamily.</text>
</comment>
<dbReference type="PROSITE" id="PS50893">
    <property type="entry name" value="ABC_TRANSPORTER_2"/>
    <property type="match status" value="2"/>
</dbReference>
<dbReference type="InterPro" id="IPR050107">
    <property type="entry name" value="ABC_carbohydrate_import_ATPase"/>
</dbReference>
<dbReference type="InterPro" id="IPR027417">
    <property type="entry name" value="P-loop_NTPase"/>
</dbReference>
<evidence type="ECO:0000256" key="7">
    <source>
        <dbReference type="ARBA" id="ARBA00022840"/>
    </source>
</evidence>
<dbReference type="AlphaFoldDB" id="A0A917MJH4"/>
<dbReference type="PROSITE" id="PS00211">
    <property type="entry name" value="ABC_TRANSPORTER_1"/>
    <property type="match status" value="1"/>
</dbReference>
<keyword evidence="9" id="KW-0472">Membrane</keyword>
<comment type="caution">
    <text evidence="11">The sequence shown here is derived from an EMBL/GenBank/DDBJ whole genome shotgun (WGS) entry which is preliminary data.</text>
</comment>
<dbReference type="PANTHER" id="PTHR43790:SF3">
    <property type="entry name" value="D-ALLOSE IMPORT ATP-BINDING PROTEIN ALSA-RELATED"/>
    <property type="match status" value="1"/>
</dbReference>
<keyword evidence="3" id="KW-1003">Cell membrane</keyword>
<dbReference type="CDD" id="cd03216">
    <property type="entry name" value="ABC_Carb_Monos_I"/>
    <property type="match status" value="1"/>
</dbReference>
<evidence type="ECO:0000256" key="9">
    <source>
        <dbReference type="ARBA" id="ARBA00023136"/>
    </source>
</evidence>
<evidence type="ECO:0000256" key="4">
    <source>
        <dbReference type="ARBA" id="ARBA00022597"/>
    </source>
</evidence>
<dbReference type="Gene3D" id="3.40.50.300">
    <property type="entry name" value="P-loop containing nucleotide triphosphate hydrolases"/>
    <property type="match status" value="2"/>
</dbReference>
<evidence type="ECO:0000256" key="5">
    <source>
        <dbReference type="ARBA" id="ARBA00022737"/>
    </source>
</evidence>
<keyword evidence="5" id="KW-0677">Repeat</keyword>
<feature type="domain" description="ABC transporter" evidence="10">
    <location>
        <begin position="255"/>
        <end position="499"/>
    </location>
</feature>
<evidence type="ECO:0000256" key="8">
    <source>
        <dbReference type="ARBA" id="ARBA00022967"/>
    </source>
</evidence>
<keyword evidence="8" id="KW-1278">Translocase</keyword>